<reference evidence="1 2" key="1">
    <citation type="submission" date="2023-02" db="EMBL/GenBank/DDBJ databases">
        <title>LHISI_Scaffold_Assembly.</title>
        <authorList>
            <person name="Stuart O.P."/>
            <person name="Cleave R."/>
            <person name="Magrath M.J.L."/>
            <person name="Mikheyev A.S."/>
        </authorList>
    </citation>
    <scope>NUCLEOTIDE SEQUENCE [LARGE SCALE GENOMIC DNA]</scope>
    <source>
        <strain evidence="1">Daus_M_001</strain>
        <tissue evidence="1">Leg muscle</tissue>
    </source>
</reference>
<proteinExistence type="predicted"/>
<evidence type="ECO:0000313" key="1">
    <source>
        <dbReference type="EMBL" id="KAJ8885313.1"/>
    </source>
</evidence>
<sequence length="127" mass="15039">MDTSDMYYLRKLCTSFGSNFSINENGEKVSWNEIKEIKIEEEEPYEIKYKLRYEANEYSIINVYRRKRGRHSGTHELTPAYTQATGISAAKKRDLLLPFEAKHLKPQYHEFFKSLRVSADLQEGREH</sequence>
<dbReference type="Proteomes" id="UP001159363">
    <property type="component" value="Chromosome X"/>
</dbReference>
<protein>
    <submittedName>
        <fullName evidence="1">Uncharacterized protein</fullName>
    </submittedName>
</protein>
<accession>A0ABQ9HLS6</accession>
<organism evidence="1 2">
    <name type="scientific">Dryococelus australis</name>
    <dbReference type="NCBI Taxonomy" id="614101"/>
    <lineage>
        <taxon>Eukaryota</taxon>
        <taxon>Metazoa</taxon>
        <taxon>Ecdysozoa</taxon>
        <taxon>Arthropoda</taxon>
        <taxon>Hexapoda</taxon>
        <taxon>Insecta</taxon>
        <taxon>Pterygota</taxon>
        <taxon>Neoptera</taxon>
        <taxon>Polyneoptera</taxon>
        <taxon>Phasmatodea</taxon>
        <taxon>Verophasmatodea</taxon>
        <taxon>Anareolatae</taxon>
        <taxon>Phasmatidae</taxon>
        <taxon>Eurycanthinae</taxon>
        <taxon>Dryococelus</taxon>
    </lineage>
</organism>
<comment type="caution">
    <text evidence="1">The sequence shown here is derived from an EMBL/GenBank/DDBJ whole genome shotgun (WGS) entry which is preliminary data.</text>
</comment>
<evidence type="ECO:0000313" key="2">
    <source>
        <dbReference type="Proteomes" id="UP001159363"/>
    </source>
</evidence>
<dbReference type="EMBL" id="JARBHB010000004">
    <property type="protein sequence ID" value="KAJ8885313.1"/>
    <property type="molecule type" value="Genomic_DNA"/>
</dbReference>
<keyword evidence="2" id="KW-1185">Reference proteome</keyword>
<name>A0ABQ9HLS6_9NEOP</name>
<gene>
    <name evidence="1" type="ORF">PR048_011510</name>
</gene>